<dbReference type="AlphaFoldDB" id="A0A9W9G3Y8"/>
<comment type="caution">
    <text evidence="1">The sequence shown here is derived from an EMBL/GenBank/DDBJ whole genome shotgun (WGS) entry which is preliminary data.</text>
</comment>
<name>A0A9W9G3Y8_9EURO</name>
<accession>A0A9W9G3Y8</accession>
<dbReference type="OrthoDB" id="4510570at2759"/>
<dbReference type="Proteomes" id="UP001141434">
    <property type="component" value="Unassembled WGS sequence"/>
</dbReference>
<dbReference type="EMBL" id="JAPMSZ010000002">
    <property type="protein sequence ID" value="KAJ5111714.1"/>
    <property type="molecule type" value="Genomic_DNA"/>
</dbReference>
<evidence type="ECO:0000313" key="2">
    <source>
        <dbReference type="Proteomes" id="UP001141434"/>
    </source>
</evidence>
<gene>
    <name evidence="1" type="ORF">NUU61_001344</name>
</gene>
<proteinExistence type="predicted"/>
<dbReference type="GeneID" id="81391094"/>
<organism evidence="1 2">
    <name type="scientific">Penicillium alfredii</name>
    <dbReference type="NCBI Taxonomy" id="1506179"/>
    <lineage>
        <taxon>Eukaryota</taxon>
        <taxon>Fungi</taxon>
        <taxon>Dikarya</taxon>
        <taxon>Ascomycota</taxon>
        <taxon>Pezizomycotina</taxon>
        <taxon>Eurotiomycetes</taxon>
        <taxon>Eurotiomycetidae</taxon>
        <taxon>Eurotiales</taxon>
        <taxon>Aspergillaceae</taxon>
        <taxon>Penicillium</taxon>
    </lineage>
</organism>
<dbReference type="RefSeq" id="XP_056515193.1">
    <property type="nucleotide sequence ID" value="XM_056651926.1"/>
</dbReference>
<reference evidence="1" key="1">
    <citation type="submission" date="2022-11" db="EMBL/GenBank/DDBJ databases">
        <authorList>
            <person name="Petersen C."/>
        </authorList>
    </citation>
    <scope>NUCLEOTIDE SEQUENCE</scope>
    <source>
        <strain evidence="1">IBT 34128</strain>
    </source>
</reference>
<keyword evidence="2" id="KW-1185">Reference proteome</keyword>
<sequence>MRIAPDKTTAIEKHNAILSKETLRSRTQMAANRRQVSVSQRLPRLGRFERFWVLRRRYAVQFHAWTSHRTDHRLPHYSTAVEARVLEEPIDNAKNDKTLYNIIAWHNLAPDPPVSPLETDSQAFETTSDKAEALRRHEGEEYLLGPLEVSIEEVERNTIGVTSTSPVADHIALRLLEACRHQCGDTTPIHPRHNPGLKADPRAALARAVLIAPRSSGASAEMPQSRHHGFSATAMPRWSSATYEHGKPQDMPAWKKTKPLISLPTGMPSPSPPHDDPHADCLRTAATTERCSRPGGSRSLTNFSTGIVNRRFNHEDAQLNRSFRRNKTSDHIAFCRLAKRSFRGIGRSDPPPLPSTNRREAIVYLLSLELAEYHRPQPTP</sequence>
<evidence type="ECO:0000313" key="1">
    <source>
        <dbReference type="EMBL" id="KAJ5111714.1"/>
    </source>
</evidence>
<reference evidence="1" key="2">
    <citation type="journal article" date="2023" name="IMA Fungus">
        <title>Comparative genomic study of the Penicillium genus elucidates a diverse pangenome and 15 lateral gene transfer events.</title>
        <authorList>
            <person name="Petersen C."/>
            <person name="Sorensen T."/>
            <person name="Nielsen M.R."/>
            <person name="Sondergaard T.E."/>
            <person name="Sorensen J.L."/>
            <person name="Fitzpatrick D.A."/>
            <person name="Frisvad J.C."/>
            <person name="Nielsen K.L."/>
        </authorList>
    </citation>
    <scope>NUCLEOTIDE SEQUENCE</scope>
    <source>
        <strain evidence="1">IBT 34128</strain>
    </source>
</reference>
<protein>
    <submittedName>
        <fullName evidence="1">Uncharacterized protein</fullName>
    </submittedName>
</protein>